<dbReference type="InterPro" id="IPR036910">
    <property type="entry name" value="HMG_box_dom_sf"/>
</dbReference>
<gene>
    <name evidence="6" type="ORF">JR316_006561</name>
</gene>
<dbReference type="PANTHER" id="PTHR10270">
    <property type="entry name" value="SOX TRANSCRIPTION FACTOR"/>
    <property type="match status" value="1"/>
</dbReference>
<dbReference type="GO" id="GO:0030154">
    <property type="term" value="P:cell differentiation"/>
    <property type="evidence" value="ECO:0007669"/>
    <property type="project" value="TreeGrafter"/>
</dbReference>
<dbReference type="EMBL" id="JAFIQS010000006">
    <property type="protein sequence ID" value="KAG5167969.1"/>
    <property type="molecule type" value="Genomic_DNA"/>
</dbReference>
<dbReference type="SMART" id="SM00398">
    <property type="entry name" value="HMG"/>
    <property type="match status" value="1"/>
</dbReference>
<dbReference type="Gene3D" id="1.10.30.10">
    <property type="entry name" value="High mobility group box domain"/>
    <property type="match status" value="1"/>
</dbReference>
<keyword evidence="1 3" id="KW-0238">DNA-binding</keyword>
<dbReference type="CDD" id="cd01389">
    <property type="entry name" value="HMG-box_ROX1-like"/>
    <property type="match status" value="1"/>
</dbReference>
<comment type="caution">
    <text evidence="6">The sequence shown here is derived from an EMBL/GenBank/DDBJ whole genome shotgun (WGS) entry which is preliminary data.</text>
</comment>
<keyword evidence="3" id="KW-0539">Nucleus</keyword>
<dbReference type="PROSITE" id="PS50118">
    <property type="entry name" value="HMG_BOX_2"/>
    <property type="match status" value="1"/>
</dbReference>
<evidence type="ECO:0000313" key="6">
    <source>
        <dbReference type="EMBL" id="KAG5167969.1"/>
    </source>
</evidence>
<dbReference type="GO" id="GO:0005634">
    <property type="term" value="C:nucleus"/>
    <property type="evidence" value="ECO:0007669"/>
    <property type="project" value="UniProtKB-UniRule"/>
</dbReference>
<feature type="compositionally biased region" description="Low complexity" evidence="4">
    <location>
        <begin position="200"/>
        <end position="213"/>
    </location>
</feature>
<keyword evidence="2" id="KW-0804">Transcription</keyword>
<feature type="domain" description="HMG box" evidence="5">
    <location>
        <begin position="89"/>
        <end position="156"/>
    </location>
</feature>
<evidence type="ECO:0000259" key="5">
    <source>
        <dbReference type="PROSITE" id="PS50118"/>
    </source>
</evidence>
<dbReference type="GO" id="GO:0000978">
    <property type="term" value="F:RNA polymerase II cis-regulatory region sequence-specific DNA binding"/>
    <property type="evidence" value="ECO:0007669"/>
    <property type="project" value="TreeGrafter"/>
</dbReference>
<feature type="DNA-binding region" description="HMG box" evidence="3">
    <location>
        <begin position="89"/>
        <end position="156"/>
    </location>
</feature>
<dbReference type="PANTHER" id="PTHR10270:SF161">
    <property type="entry name" value="SEX-DETERMINING REGION Y PROTEIN"/>
    <property type="match status" value="1"/>
</dbReference>
<dbReference type="OrthoDB" id="6247875at2759"/>
<reference evidence="6" key="1">
    <citation type="submission" date="2021-02" db="EMBL/GenBank/DDBJ databases">
        <title>Psilocybe cubensis genome.</title>
        <authorList>
            <person name="Mckernan K.J."/>
            <person name="Crawford S."/>
            <person name="Trippe A."/>
            <person name="Kane L.T."/>
            <person name="Mclaughlin S."/>
        </authorList>
    </citation>
    <scope>NUCLEOTIDE SEQUENCE [LARGE SCALE GENOMIC DNA]</scope>
    <source>
        <strain evidence="6">MGC-MH-2018</strain>
    </source>
</reference>
<evidence type="ECO:0000256" key="4">
    <source>
        <dbReference type="SAM" id="MobiDB-lite"/>
    </source>
</evidence>
<organism evidence="6">
    <name type="scientific">Psilocybe cubensis</name>
    <name type="common">Psychedelic mushroom</name>
    <name type="synonym">Stropharia cubensis</name>
    <dbReference type="NCBI Taxonomy" id="181762"/>
    <lineage>
        <taxon>Eukaryota</taxon>
        <taxon>Fungi</taxon>
        <taxon>Dikarya</taxon>
        <taxon>Basidiomycota</taxon>
        <taxon>Agaricomycotina</taxon>
        <taxon>Agaricomycetes</taxon>
        <taxon>Agaricomycetidae</taxon>
        <taxon>Agaricales</taxon>
        <taxon>Agaricineae</taxon>
        <taxon>Strophariaceae</taxon>
        <taxon>Psilocybe</taxon>
    </lineage>
</organism>
<feature type="region of interest" description="Disordered" evidence="4">
    <location>
        <begin position="154"/>
        <end position="282"/>
    </location>
</feature>
<name>A0A8H7XYW1_PSICU</name>
<dbReference type="InterPro" id="IPR009071">
    <property type="entry name" value="HMG_box_dom"/>
</dbReference>
<dbReference type="GO" id="GO:0001228">
    <property type="term" value="F:DNA-binding transcription activator activity, RNA polymerase II-specific"/>
    <property type="evidence" value="ECO:0007669"/>
    <property type="project" value="TreeGrafter"/>
</dbReference>
<protein>
    <recommendedName>
        <fullName evidence="5">HMG box domain-containing protein</fullName>
    </recommendedName>
</protein>
<evidence type="ECO:0000256" key="3">
    <source>
        <dbReference type="PROSITE-ProRule" id="PRU00267"/>
    </source>
</evidence>
<accession>A0A8H7XYW1</accession>
<proteinExistence type="predicted"/>
<dbReference type="SUPFAM" id="SSF47095">
    <property type="entry name" value="HMG-box"/>
    <property type="match status" value="1"/>
</dbReference>
<sequence length="433" mass="48227">MPAFRNVAPNRHSGRLGKHIPVIYDKDGWQVPDHEVKVESLDDACPRALKQEDPLPQPLLDPLPDVDATAALLPARRNSHTRRREPGHIPRPRNAFIFFRSAYISRNAANGEGQQNELSKHAAKVWNKMSDEDRRPYCELAAIEKQEHYLKHPDYVYSPGRSSGKGKPKAANPRKTSGVSNAASKKRKASNAFEDRWSKSPDTSSSSPSPTSPIARPAKMQRAAARRAVERFLESPSPAPSAHLSPASEDEEEEFQYPPDPNPHDNASSPETAPPISYVPTSEIPDLQFTPVMIQKQEEKQLEVTYEPPPFHPHLDPVTGEYAYQSYKHDFMATSMPILPNASSSSFGDYSFDAPADPKFIPIPTATLQSFSYFAESSSTTSGDVSSPHDPILEADSILKQYTDAMDIDSGSNEYFEMDQDPDASIFQFFNFE</sequence>
<dbReference type="InterPro" id="IPR050140">
    <property type="entry name" value="SRY-related_HMG-box_TF-like"/>
</dbReference>
<evidence type="ECO:0000256" key="1">
    <source>
        <dbReference type="ARBA" id="ARBA00023125"/>
    </source>
</evidence>
<dbReference type="AlphaFoldDB" id="A0A8H7XYW1"/>
<dbReference type="Pfam" id="PF00505">
    <property type="entry name" value="HMG_box"/>
    <property type="match status" value="1"/>
</dbReference>
<evidence type="ECO:0000256" key="2">
    <source>
        <dbReference type="ARBA" id="ARBA00023163"/>
    </source>
</evidence>